<gene>
    <name evidence="1" type="ORF">HCN44_010318</name>
</gene>
<organism evidence="1 2">
    <name type="scientific">Aphidius gifuensis</name>
    <name type="common">Parasitoid wasp</name>
    <dbReference type="NCBI Taxonomy" id="684658"/>
    <lineage>
        <taxon>Eukaryota</taxon>
        <taxon>Metazoa</taxon>
        <taxon>Ecdysozoa</taxon>
        <taxon>Arthropoda</taxon>
        <taxon>Hexapoda</taxon>
        <taxon>Insecta</taxon>
        <taxon>Pterygota</taxon>
        <taxon>Neoptera</taxon>
        <taxon>Endopterygota</taxon>
        <taxon>Hymenoptera</taxon>
        <taxon>Apocrita</taxon>
        <taxon>Ichneumonoidea</taxon>
        <taxon>Braconidae</taxon>
        <taxon>Aphidiinae</taxon>
        <taxon>Aphidius</taxon>
    </lineage>
</organism>
<comment type="caution">
    <text evidence="1">The sequence shown here is derived from an EMBL/GenBank/DDBJ whole genome shotgun (WGS) entry which is preliminary data.</text>
</comment>
<dbReference type="EMBL" id="JACMRX010000003">
    <property type="protein sequence ID" value="KAF7993723.1"/>
    <property type="molecule type" value="Genomic_DNA"/>
</dbReference>
<protein>
    <submittedName>
        <fullName evidence="1">Uncharacterized protein</fullName>
    </submittedName>
</protein>
<reference evidence="1 2" key="1">
    <citation type="submission" date="2020-08" db="EMBL/GenBank/DDBJ databases">
        <title>Aphidius gifuensis genome sequencing and assembly.</title>
        <authorList>
            <person name="Du Z."/>
        </authorList>
    </citation>
    <scope>NUCLEOTIDE SEQUENCE [LARGE SCALE GENOMIC DNA]</scope>
    <source>
        <strain evidence="1">YNYX2018</strain>
        <tissue evidence="1">Adults</tissue>
    </source>
</reference>
<accession>A0A835CTW5</accession>
<dbReference type="AlphaFoldDB" id="A0A835CTW5"/>
<dbReference type="Proteomes" id="UP000639338">
    <property type="component" value="Unassembled WGS sequence"/>
</dbReference>
<proteinExistence type="predicted"/>
<evidence type="ECO:0000313" key="2">
    <source>
        <dbReference type="Proteomes" id="UP000639338"/>
    </source>
</evidence>
<sequence>MNTAISDSAVKLNNKIDGVVAQVANLTTDFIENFKLIKSEVNHAKLAVTQLNNTVTQLQTKTDTQTEQIQKILDDKINSTDKNNNNSSELINRMTNIVIFGIPEADGNISDKQRLDMNRGQNDNNNSGNNCRDNFIDNEFGTELWREEAVALNEQHEDIEESLSSVTRNKIRD</sequence>
<keyword evidence="2" id="KW-1185">Reference proteome</keyword>
<evidence type="ECO:0000313" key="1">
    <source>
        <dbReference type="EMBL" id="KAF7993723.1"/>
    </source>
</evidence>
<name>A0A835CTW5_APHGI</name>